<feature type="domain" description="HTH araC/xylS-type" evidence="4">
    <location>
        <begin position="193"/>
        <end position="291"/>
    </location>
</feature>
<name>A0ABV7YTB6_9BACT</name>
<dbReference type="PROSITE" id="PS01124">
    <property type="entry name" value="HTH_ARAC_FAMILY_2"/>
    <property type="match status" value="1"/>
</dbReference>
<evidence type="ECO:0000256" key="1">
    <source>
        <dbReference type="ARBA" id="ARBA00023015"/>
    </source>
</evidence>
<dbReference type="InterPro" id="IPR014710">
    <property type="entry name" value="RmlC-like_jellyroll"/>
</dbReference>
<gene>
    <name evidence="5" type="ORF">ACFOOI_07140</name>
</gene>
<dbReference type="SUPFAM" id="SSF51215">
    <property type="entry name" value="Regulatory protein AraC"/>
    <property type="match status" value="1"/>
</dbReference>
<comment type="caution">
    <text evidence="5">The sequence shown here is derived from an EMBL/GenBank/DDBJ whole genome shotgun (WGS) entry which is preliminary data.</text>
</comment>
<evidence type="ECO:0000313" key="6">
    <source>
        <dbReference type="Proteomes" id="UP001595616"/>
    </source>
</evidence>
<dbReference type="Gene3D" id="2.60.120.10">
    <property type="entry name" value="Jelly Rolls"/>
    <property type="match status" value="1"/>
</dbReference>
<proteinExistence type="predicted"/>
<dbReference type="PANTHER" id="PTHR43280">
    <property type="entry name" value="ARAC-FAMILY TRANSCRIPTIONAL REGULATOR"/>
    <property type="match status" value="1"/>
</dbReference>
<dbReference type="Gene3D" id="1.10.10.60">
    <property type="entry name" value="Homeodomain-like"/>
    <property type="match status" value="1"/>
</dbReference>
<keyword evidence="6" id="KW-1185">Reference proteome</keyword>
<keyword evidence="2" id="KW-0238">DNA-binding</keyword>
<evidence type="ECO:0000259" key="4">
    <source>
        <dbReference type="PROSITE" id="PS01124"/>
    </source>
</evidence>
<accession>A0ABV7YTB6</accession>
<sequence>MKNKNYTSFDISSLETKKISNNHFNVDRFKGYLEKNPHIQVTHKHSFYHMVFFTKGSGKHILDFETYDIKEGIIYFMKPNQVHKWEFDEHVDGYVLNFTSTFLEQFFINPEVIAQFPFFNIFESNQVIELDSDTQIRINGLFEDIIKEVENLSFCTPLVLSTYLLQIFIFSSRQIQNPENIPTKNSHHKIILKKYLELIEIHFKTVKLPKEYAKMLHITPSQLNAITHEQTHVSAGQLIRDRVLLEAKRLLVNFDLNSTSIALELDFHDTSYFIKFFKKQTGLTPEKFRKQYLSNG</sequence>
<keyword evidence="1" id="KW-0805">Transcription regulation</keyword>
<organism evidence="5 6">
    <name type="scientific">Lacihabitans lacunae</name>
    <dbReference type="NCBI Taxonomy" id="1028214"/>
    <lineage>
        <taxon>Bacteria</taxon>
        <taxon>Pseudomonadati</taxon>
        <taxon>Bacteroidota</taxon>
        <taxon>Cytophagia</taxon>
        <taxon>Cytophagales</taxon>
        <taxon>Leadbetterellaceae</taxon>
        <taxon>Lacihabitans</taxon>
    </lineage>
</organism>
<dbReference type="Pfam" id="PF02311">
    <property type="entry name" value="AraC_binding"/>
    <property type="match status" value="1"/>
</dbReference>
<dbReference type="EMBL" id="JBHRYQ010000001">
    <property type="protein sequence ID" value="MFC3810419.1"/>
    <property type="molecule type" value="Genomic_DNA"/>
</dbReference>
<evidence type="ECO:0000313" key="5">
    <source>
        <dbReference type="EMBL" id="MFC3810419.1"/>
    </source>
</evidence>
<protein>
    <submittedName>
        <fullName evidence="5">AraC family transcriptional regulator</fullName>
    </submittedName>
</protein>
<reference evidence="6" key="1">
    <citation type="journal article" date="2019" name="Int. J. Syst. Evol. Microbiol.">
        <title>The Global Catalogue of Microorganisms (GCM) 10K type strain sequencing project: providing services to taxonomists for standard genome sequencing and annotation.</title>
        <authorList>
            <consortium name="The Broad Institute Genomics Platform"/>
            <consortium name="The Broad Institute Genome Sequencing Center for Infectious Disease"/>
            <person name="Wu L."/>
            <person name="Ma J."/>
        </authorList>
    </citation>
    <scope>NUCLEOTIDE SEQUENCE [LARGE SCALE GENOMIC DNA]</scope>
    <source>
        <strain evidence="6">CECT 7956</strain>
    </source>
</reference>
<evidence type="ECO:0000256" key="3">
    <source>
        <dbReference type="ARBA" id="ARBA00023163"/>
    </source>
</evidence>
<dbReference type="Proteomes" id="UP001595616">
    <property type="component" value="Unassembled WGS sequence"/>
</dbReference>
<dbReference type="InterPro" id="IPR018060">
    <property type="entry name" value="HTH_AraC"/>
</dbReference>
<evidence type="ECO:0000256" key="2">
    <source>
        <dbReference type="ARBA" id="ARBA00023125"/>
    </source>
</evidence>
<dbReference type="InterPro" id="IPR003313">
    <property type="entry name" value="AraC-bd"/>
</dbReference>
<dbReference type="InterPro" id="IPR037923">
    <property type="entry name" value="HTH-like"/>
</dbReference>
<dbReference type="InterPro" id="IPR009057">
    <property type="entry name" value="Homeodomain-like_sf"/>
</dbReference>
<dbReference type="PANTHER" id="PTHR43280:SF32">
    <property type="entry name" value="TRANSCRIPTIONAL REGULATORY PROTEIN"/>
    <property type="match status" value="1"/>
</dbReference>
<dbReference type="SUPFAM" id="SSF46689">
    <property type="entry name" value="Homeodomain-like"/>
    <property type="match status" value="1"/>
</dbReference>
<keyword evidence="3" id="KW-0804">Transcription</keyword>
<dbReference type="RefSeq" id="WP_379836541.1">
    <property type="nucleotide sequence ID" value="NZ_JBHRYQ010000001.1"/>
</dbReference>
<dbReference type="SMART" id="SM00342">
    <property type="entry name" value="HTH_ARAC"/>
    <property type="match status" value="1"/>
</dbReference>
<dbReference type="Pfam" id="PF12833">
    <property type="entry name" value="HTH_18"/>
    <property type="match status" value="1"/>
</dbReference>